<name>A0ABN4C892_9SPIR</name>
<geneLocation type="plasmid" evidence="2 3">
    <name>unnamed</name>
</geneLocation>
<gene>
    <name evidence="2" type="ORF">BHY_0922</name>
</gene>
<evidence type="ECO:0000313" key="2">
    <source>
        <dbReference type="EMBL" id="AHH03873.1"/>
    </source>
</evidence>
<dbReference type="EMBL" id="CP004147">
    <property type="protein sequence ID" value="AHH03873.1"/>
    <property type="molecule type" value="Genomic_DNA"/>
</dbReference>
<keyword evidence="3" id="KW-1185">Reference proteome</keyword>
<reference evidence="2" key="1">
    <citation type="submission" date="2013-02" db="EMBL/GenBank/DDBJ databases">
        <title>Comparative genomics of Borrelia species.</title>
        <authorList>
            <person name="Schwan T.G."/>
            <person name="Raffel S.J."/>
            <person name="Porcella S.F."/>
        </authorList>
    </citation>
    <scope>NUCLEOTIDE SEQUENCE</scope>
    <source>
        <strain evidence="2">YOR</strain>
        <plasmid evidence="2">unnamed</plasmid>
    </source>
</reference>
<dbReference type="Proteomes" id="UP000019269">
    <property type="component" value="Plasmid unnamed"/>
</dbReference>
<evidence type="ECO:0000256" key="1">
    <source>
        <dbReference type="SAM" id="Phobius"/>
    </source>
</evidence>
<evidence type="ECO:0008006" key="4">
    <source>
        <dbReference type="Google" id="ProtNLM"/>
    </source>
</evidence>
<feature type="transmembrane region" description="Helical" evidence="1">
    <location>
        <begin position="59"/>
        <end position="76"/>
    </location>
</feature>
<sequence>MTSIIVYSCLTLCIAYFYNTIKKLASNLQIIPKKIFQTPYLMFEMLILTLYLFTANKYYKYTLIGTIIGFCMFIFLK</sequence>
<accession>A0ABN4C892</accession>
<protein>
    <recommendedName>
        <fullName evidence="4">Chromate transport protein</fullName>
    </recommendedName>
</protein>
<organism evidence="2">
    <name type="scientific">Borrelia nietonii YOR</name>
    <dbReference type="NCBI Taxonomy" id="1293576"/>
    <lineage>
        <taxon>Bacteria</taxon>
        <taxon>Pseudomonadati</taxon>
        <taxon>Spirochaetota</taxon>
        <taxon>Spirochaetia</taxon>
        <taxon>Spirochaetales</taxon>
        <taxon>Borreliaceae</taxon>
        <taxon>Borrelia</taxon>
        <taxon>Borrelia nietonii</taxon>
    </lineage>
</organism>
<keyword evidence="1" id="KW-1133">Transmembrane helix</keyword>
<proteinExistence type="predicted"/>
<keyword evidence="1" id="KW-0472">Membrane</keyword>
<keyword evidence="2" id="KW-0614">Plasmid</keyword>
<keyword evidence="1" id="KW-0812">Transmembrane</keyword>
<evidence type="ECO:0000313" key="3">
    <source>
        <dbReference type="Proteomes" id="UP000019269"/>
    </source>
</evidence>
<feature type="transmembrane region" description="Helical" evidence="1">
    <location>
        <begin position="35"/>
        <end position="53"/>
    </location>
</feature>